<protein>
    <submittedName>
        <fullName evidence="5">Amidohydrolase</fullName>
    </submittedName>
</protein>
<dbReference type="Pfam" id="PF01546">
    <property type="entry name" value="Peptidase_M20"/>
    <property type="match status" value="1"/>
</dbReference>
<dbReference type="Gene3D" id="3.40.630.10">
    <property type="entry name" value="Zn peptidases"/>
    <property type="match status" value="1"/>
</dbReference>
<dbReference type="RefSeq" id="WP_134359177.1">
    <property type="nucleotide sequence ID" value="NZ_CP038033.1"/>
</dbReference>
<dbReference type="InterPro" id="IPR011650">
    <property type="entry name" value="Peptidase_M20_dimer"/>
</dbReference>
<dbReference type="Pfam" id="PF07687">
    <property type="entry name" value="M20_dimer"/>
    <property type="match status" value="1"/>
</dbReference>
<evidence type="ECO:0000256" key="3">
    <source>
        <dbReference type="PIRSR" id="PIRSR005962-1"/>
    </source>
</evidence>
<dbReference type="NCBIfam" id="TIGR01891">
    <property type="entry name" value="amidohydrolases"/>
    <property type="match status" value="1"/>
</dbReference>
<dbReference type="Proteomes" id="UP000294325">
    <property type="component" value="Chromosome"/>
</dbReference>
<dbReference type="InterPro" id="IPR002933">
    <property type="entry name" value="Peptidase_M20"/>
</dbReference>
<evidence type="ECO:0000313" key="6">
    <source>
        <dbReference type="Proteomes" id="UP000294325"/>
    </source>
</evidence>
<gene>
    <name evidence="5" type="ORF">E3U44_16425</name>
</gene>
<proteinExistence type="inferred from homology"/>
<dbReference type="InterPro" id="IPR036264">
    <property type="entry name" value="Bact_exopeptidase_dim_dom"/>
</dbReference>
<dbReference type="PANTHER" id="PTHR11014:SF63">
    <property type="entry name" value="METALLOPEPTIDASE, PUTATIVE (AFU_ORTHOLOGUE AFUA_6G09600)-RELATED"/>
    <property type="match status" value="1"/>
</dbReference>
<comment type="similarity">
    <text evidence="1">Belongs to the peptidase M20 family.</text>
</comment>
<feature type="binding site" evidence="3">
    <location>
        <position position="159"/>
    </location>
    <ligand>
        <name>Mn(2+)</name>
        <dbReference type="ChEBI" id="CHEBI:29035"/>
        <label>2</label>
    </ligand>
</feature>
<keyword evidence="6" id="KW-1185">Reference proteome</keyword>
<dbReference type="AlphaFoldDB" id="A0A4P7C519"/>
<feature type="binding site" evidence="3">
    <location>
        <position position="358"/>
    </location>
    <ligand>
        <name>Mn(2+)</name>
        <dbReference type="ChEBI" id="CHEBI:29035"/>
        <label>2</label>
    </ligand>
</feature>
<organism evidence="5 6">
    <name type="scientific">Nitrosococcus wardiae</name>
    <dbReference type="NCBI Taxonomy" id="1814290"/>
    <lineage>
        <taxon>Bacteria</taxon>
        <taxon>Pseudomonadati</taxon>
        <taxon>Pseudomonadota</taxon>
        <taxon>Gammaproteobacteria</taxon>
        <taxon>Chromatiales</taxon>
        <taxon>Chromatiaceae</taxon>
        <taxon>Nitrosococcus</taxon>
    </lineage>
</organism>
<dbReference type="Gene3D" id="3.30.70.360">
    <property type="match status" value="1"/>
</dbReference>
<name>A0A4P7C519_9GAMM</name>
<dbReference type="GO" id="GO:0016787">
    <property type="term" value="F:hydrolase activity"/>
    <property type="evidence" value="ECO:0007669"/>
    <property type="project" value="UniProtKB-KW"/>
</dbReference>
<evidence type="ECO:0000256" key="2">
    <source>
        <dbReference type="ARBA" id="ARBA00022801"/>
    </source>
</evidence>
<feature type="binding site" evidence="3">
    <location>
        <position position="135"/>
    </location>
    <ligand>
        <name>Mn(2+)</name>
        <dbReference type="ChEBI" id="CHEBI:29035"/>
        <label>2</label>
    </ligand>
</feature>
<dbReference type="SUPFAM" id="SSF53187">
    <property type="entry name" value="Zn-dependent exopeptidases"/>
    <property type="match status" value="1"/>
</dbReference>
<evidence type="ECO:0000256" key="1">
    <source>
        <dbReference type="ARBA" id="ARBA00006153"/>
    </source>
</evidence>
<evidence type="ECO:0000259" key="4">
    <source>
        <dbReference type="Pfam" id="PF07687"/>
    </source>
</evidence>
<dbReference type="KEGG" id="nwr:E3U44_16425"/>
<feature type="domain" description="Peptidase M20 dimerisation" evidence="4">
    <location>
        <begin position="182"/>
        <end position="275"/>
    </location>
</feature>
<keyword evidence="2 5" id="KW-0378">Hydrolase</keyword>
<dbReference type="PIRSF" id="PIRSF005962">
    <property type="entry name" value="Pept_M20D_amidohydro"/>
    <property type="match status" value="1"/>
</dbReference>
<evidence type="ECO:0000313" key="5">
    <source>
        <dbReference type="EMBL" id="QBQ55922.1"/>
    </source>
</evidence>
<feature type="binding site" evidence="3">
    <location>
        <position position="103"/>
    </location>
    <ligand>
        <name>Mn(2+)</name>
        <dbReference type="ChEBI" id="CHEBI:29035"/>
        <label>2</label>
    </ligand>
</feature>
<dbReference type="InterPro" id="IPR017439">
    <property type="entry name" value="Amidohydrolase"/>
</dbReference>
<sequence>MSMVAQVEPIFPRMVELRRIFHQYPELAFEEKRTAAVIMKELQRLNIAFEYGGVGGGVLAQITGKEEGPTVALRADMDALPGDEMTGLPFASLNKGKMHACGHDGHMAMLLGAAALLKENPPPGKVRLIFQPAEERGAGAKVMIKAGALKGVKAIFGGHVMRQFKVGEFMVAHGLITAHSDKFTIRVQGRGGHGARPHEAVDAIVVTGLLIMAIQTLISREINPFHPSVVTIGQVQAGSAPNVIAEGALLRGTIRTTDPAVRNHIIHGLKRMAKATGELHNAMIDIEITEGYPPVINTEREAEIARRAALKVVGEKGLIPIEYPSMGSEDFSFYLREAPGCYVRIGACREGWENIPLHSPTFDFDEEALKMGAAFFDQVAREAIAEYGKEP</sequence>
<dbReference type="FunFam" id="3.30.70.360:FF:000014">
    <property type="entry name" value="N-acyl-L-amino acid amidohydrolase"/>
    <property type="match status" value="1"/>
</dbReference>
<feature type="binding site" evidence="3">
    <location>
        <position position="101"/>
    </location>
    <ligand>
        <name>Mn(2+)</name>
        <dbReference type="ChEBI" id="CHEBI:29035"/>
        <label>2</label>
    </ligand>
</feature>
<reference evidence="5 6" key="1">
    <citation type="submission" date="2019-03" db="EMBL/GenBank/DDBJ databases">
        <title>The genome sequence of Nitrosococcus wardiae strain D1FHST reveals the archetypal metabolic capacity of ammonia-oxidizing Gammaproteobacteria.</title>
        <authorList>
            <person name="Wang L."/>
            <person name="Lim C.K."/>
            <person name="Hanson T.E."/>
            <person name="Dang H."/>
            <person name="Klotz M.G."/>
        </authorList>
    </citation>
    <scope>NUCLEOTIDE SEQUENCE [LARGE SCALE GENOMIC DNA]</scope>
    <source>
        <strain evidence="5 6">D1FHS</strain>
    </source>
</reference>
<dbReference type="SUPFAM" id="SSF55031">
    <property type="entry name" value="Bacterial exopeptidase dimerisation domain"/>
    <property type="match status" value="1"/>
</dbReference>
<comment type="cofactor">
    <cofactor evidence="3">
        <name>Mn(2+)</name>
        <dbReference type="ChEBI" id="CHEBI:29035"/>
    </cofactor>
    <text evidence="3">The Mn(2+) ion enhances activity.</text>
</comment>
<keyword evidence="3" id="KW-0464">Manganese</keyword>
<keyword evidence="3" id="KW-0479">Metal-binding</keyword>
<dbReference type="OrthoDB" id="9777385at2"/>
<dbReference type="EMBL" id="CP038033">
    <property type="protein sequence ID" value="QBQ55922.1"/>
    <property type="molecule type" value="Genomic_DNA"/>
</dbReference>
<dbReference type="PANTHER" id="PTHR11014">
    <property type="entry name" value="PEPTIDASE M20 FAMILY MEMBER"/>
    <property type="match status" value="1"/>
</dbReference>
<accession>A0A4P7C519</accession>
<dbReference type="GO" id="GO:0046872">
    <property type="term" value="F:metal ion binding"/>
    <property type="evidence" value="ECO:0007669"/>
    <property type="project" value="UniProtKB-KW"/>
</dbReference>